<comment type="catalytic activity">
    <reaction evidence="11">
        <text>L-seryl-[protein] + ATP = O-phospho-L-seryl-[protein] + ADP + H(+)</text>
        <dbReference type="Rhea" id="RHEA:17989"/>
        <dbReference type="Rhea" id="RHEA-COMP:9863"/>
        <dbReference type="Rhea" id="RHEA-COMP:11604"/>
        <dbReference type="ChEBI" id="CHEBI:15378"/>
        <dbReference type="ChEBI" id="CHEBI:29999"/>
        <dbReference type="ChEBI" id="CHEBI:30616"/>
        <dbReference type="ChEBI" id="CHEBI:83421"/>
        <dbReference type="ChEBI" id="CHEBI:456216"/>
        <dbReference type="EC" id="2.7.11.1"/>
    </reaction>
</comment>
<reference evidence="13 14" key="1">
    <citation type="journal article" date="2014" name="Nat. Commun.">
        <title>Multiple recent horizontal transfers of a large genomic region in cheese making fungi.</title>
        <authorList>
            <person name="Cheeseman K."/>
            <person name="Ropars J."/>
            <person name="Renault P."/>
            <person name="Dupont J."/>
            <person name="Gouzy J."/>
            <person name="Branca A."/>
            <person name="Abraham A.L."/>
            <person name="Ceppi M."/>
            <person name="Conseiller E."/>
            <person name="Debuchy R."/>
            <person name="Malagnac F."/>
            <person name="Goarin A."/>
            <person name="Silar P."/>
            <person name="Lacoste S."/>
            <person name="Sallet E."/>
            <person name="Bensimon A."/>
            <person name="Giraud T."/>
            <person name="Brygoo Y."/>
        </authorList>
    </citation>
    <scope>NUCLEOTIDE SEQUENCE [LARGE SCALE GENOMIC DNA]</scope>
    <source>
        <strain evidence="14">FM 013</strain>
    </source>
</reference>
<dbReference type="EMBL" id="HG793141">
    <property type="protein sequence ID" value="CRL22818.1"/>
    <property type="molecule type" value="Genomic_DNA"/>
</dbReference>
<dbReference type="Gene3D" id="1.10.510.10">
    <property type="entry name" value="Transferase(Phosphotransferase) domain 1"/>
    <property type="match status" value="1"/>
</dbReference>
<evidence type="ECO:0000313" key="13">
    <source>
        <dbReference type="EMBL" id="CRL22818.1"/>
    </source>
</evidence>
<evidence type="ECO:0000256" key="10">
    <source>
        <dbReference type="ARBA" id="ARBA00047899"/>
    </source>
</evidence>
<organism evidence="13 14">
    <name type="scientific">Penicillium camemberti (strain FM 013)</name>
    <dbReference type="NCBI Taxonomy" id="1429867"/>
    <lineage>
        <taxon>Eukaryota</taxon>
        <taxon>Fungi</taxon>
        <taxon>Dikarya</taxon>
        <taxon>Ascomycota</taxon>
        <taxon>Pezizomycotina</taxon>
        <taxon>Eurotiomycetes</taxon>
        <taxon>Eurotiomycetidae</taxon>
        <taxon>Eurotiales</taxon>
        <taxon>Aspergillaceae</taxon>
        <taxon>Penicillium</taxon>
    </lineage>
</organism>
<dbReference type="AlphaFoldDB" id="A0A0G4P921"/>
<proteinExistence type="predicted"/>
<evidence type="ECO:0000256" key="4">
    <source>
        <dbReference type="ARBA" id="ARBA00012513"/>
    </source>
</evidence>
<evidence type="ECO:0000256" key="3">
    <source>
        <dbReference type="ARBA" id="ARBA00011534"/>
    </source>
</evidence>
<dbReference type="PROSITE" id="PS50011">
    <property type="entry name" value="PROTEIN_KINASE_DOM"/>
    <property type="match status" value="1"/>
</dbReference>
<dbReference type="STRING" id="1429867.A0A0G4P921"/>
<dbReference type="PROSITE" id="PS00109">
    <property type="entry name" value="PROTEIN_KINASE_TYR"/>
    <property type="match status" value="1"/>
</dbReference>
<dbReference type="EC" id="2.7.11.1" evidence="4"/>
<dbReference type="SUPFAM" id="SSF56112">
    <property type="entry name" value="Protein kinase-like (PK-like)"/>
    <property type="match status" value="1"/>
</dbReference>
<sequence>MLELLQVLRDAIKAHRSLFQDAQILHQDVSAQNIIIVDSPGQQGSRGIMIDLDVAQNLAEGPRTPGEVTGTRPFMSIGILRRRRHTYRHDLESFLYVLLWTVISNGAQNPPRTSALRQWNQGTWDESAMRKTQDMTDTNFGRILAEFNPEHQLLKPVAENMRQLLFPIKDEAIWTGTDSSPKAVNELYDGIIDAFEVAISQQKILKISMPPTDTC</sequence>
<dbReference type="GO" id="GO:0005524">
    <property type="term" value="F:ATP binding"/>
    <property type="evidence" value="ECO:0007669"/>
    <property type="project" value="InterPro"/>
</dbReference>
<keyword evidence="13" id="KW-0808">Transferase</keyword>
<comment type="subunit">
    <text evidence="3">Component of the EKC/KEOPS complex composed of at least BUD32, CGI121, GON7, KAE1 and PCC1; the whole complex dimerizes.</text>
</comment>
<gene>
    <name evidence="13" type="ORF">PCAMFM013_S008g000247</name>
</gene>
<feature type="domain" description="Protein kinase" evidence="12">
    <location>
        <begin position="1"/>
        <end position="166"/>
    </location>
</feature>
<evidence type="ECO:0000259" key="12">
    <source>
        <dbReference type="PROSITE" id="PS50011"/>
    </source>
</evidence>
<evidence type="ECO:0000256" key="8">
    <source>
        <dbReference type="ARBA" id="ARBA00030980"/>
    </source>
</evidence>
<comment type="catalytic activity">
    <reaction evidence="10">
        <text>L-threonyl-[protein] + ATP = O-phospho-L-threonyl-[protein] + ADP + H(+)</text>
        <dbReference type="Rhea" id="RHEA:46608"/>
        <dbReference type="Rhea" id="RHEA-COMP:11060"/>
        <dbReference type="Rhea" id="RHEA-COMP:11605"/>
        <dbReference type="ChEBI" id="CHEBI:15378"/>
        <dbReference type="ChEBI" id="CHEBI:30013"/>
        <dbReference type="ChEBI" id="CHEBI:30616"/>
        <dbReference type="ChEBI" id="CHEBI:61977"/>
        <dbReference type="ChEBI" id="CHEBI:456216"/>
        <dbReference type="EC" id="2.7.11.1"/>
    </reaction>
</comment>
<dbReference type="InterPro" id="IPR008266">
    <property type="entry name" value="Tyr_kinase_AS"/>
</dbReference>
<comment type="subcellular location">
    <subcellularLocation>
        <location evidence="2">Chromosome</location>
        <location evidence="2">Telomere</location>
    </subcellularLocation>
</comment>
<evidence type="ECO:0000256" key="1">
    <source>
        <dbReference type="ARBA" id="ARBA00003747"/>
    </source>
</evidence>
<keyword evidence="7" id="KW-0779">Telomere</keyword>
<keyword evidence="13" id="KW-0418">Kinase</keyword>
<keyword evidence="14" id="KW-1185">Reference proteome</keyword>
<comment type="function">
    <text evidence="1">Component of the EKC/KEOPS complex that is required for the formation of a threonylcarbamoyl group on adenosine at position 37 (t(6)A37) in tRNAs that read codons beginning with adenine. The complex is probably involved in the transfer of the threonylcarbamoyl moiety of threonylcarbamoyl-AMP (TC-AMP) to the N6 group of A37. BUD32 has ATPase activity in the context of the EKC/KEOPS complex and likely plays a supporting role to the catalytic subunit KAE1. The EKC/KEOPS complex also promotes both telomere uncapping and telomere elongation. The complex is required for efficient recruitment of transcriptional coactivators.</text>
</comment>
<evidence type="ECO:0000256" key="6">
    <source>
        <dbReference type="ARBA" id="ARBA00019973"/>
    </source>
</evidence>
<dbReference type="GO" id="GO:0004674">
    <property type="term" value="F:protein serine/threonine kinase activity"/>
    <property type="evidence" value="ECO:0007669"/>
    <property type="project" value="UniProtKB-EC"/>
</dbReference>
<evidence type="ECO:0000256" key="2">
    <source>
        <dbReference type="ARBA" id="ARBA00004574"/>
    </source>
</evidence>
<dbReference type="GO" id="GO:0000781">
    <property type="term" value="C:chromosome, telomeric region"/>
    <property type="evidence" value="ECO:0007669"/>
    <property type="project" value="UniProtKB-SubCell"/>
</dbReference>
<name>A0A0G4P921_PENC3</name>
<accession>A0A0G4P921</accession>
<evidence type="ECO:0000256" key="7">
    <source>
        <dbReference type="ARBA" id="ARBA00022895"/>
    </source>
</evidence>
<keyword evidence="7" id="KW-0158">Chromosome</keyword>
<dbReference type="PANTHER" id="PTHR38248">
    <property type="entry name" value="FUNK1 6"/>
    <property type="match status" value="1"/>
</dbReference>
<evidence type="ECO:0000256" key="9">
    <source>
        <dbReference type="ARBA" id="ARBA00033194"/>
    </source>
</evidence>
<dbReference type="Pfam" id="PF17667">
    <property type="entry name" value="Pkinase_fungal"/>
    <property type="match status" value="1"/>
</dbReference>
<dbReference type="PANTHER" id="PTHR38248:SF2">
    <property type="entry name" value="FUNK1 11"/>
    <property type="match status" value="1"/>
</dbReference>
<dbReference type="InterPro" id="IPR000719">
    <property type="entry name" value="Prot_kinase_dom"/>
</dbReference>
<dbReference type="InterPro" id="IPR011009">
    <property type="entry name" value="Kinase-like_dom_sf"/>
</dbReference>
<protein>
    <recommendedName>
        <fullName evidence="6">EKC/KEOPS complex subunit BUD32</fullName>
        <ecNumber evidence="4">2.7.11.1</ecNumber>
    </recommendedName>
    <alternativeName>
        <fullName evidence="8 9">Atypical Serine/threonine protein kinase BUD32</fullName>
    </alternativeName>
    <alternativeName>
        <fullName evidence="5">EKC/KEOPS complex subunit bud32</fullName>
    </alternativeName>
</protein>
<evidence type="ECO:0000313" key="14">
    <source>
        <dbReference type="Proteomes" id="UP000053732"/>
    </source>
</evidence>
<evidence type="ECO:0000256" key="5">
    <source>
        <dbReference type="ARBA" id="ARBA00013948"/>
    </source>
</evidence>
<dbReference type="InterPro" id="IPR040976">
    <property type="entry name" value="Pkinase_fungal"/>
</dbReference>
<evidence type="ECO:0000256" key="11">
    <source>
        <dbReference type="ARBA" id="ARBA00048679"/>
    </source>
</evidence>
<dbReference type="Proteomes" id="UP000053732">
    <property type="component" value="Unassembled WGS sequence"/>
</dbReference>